<reference evidence="2 3" key="1">
    <citation type="submission" date="2005-09" db="EMBL/GenBank/DDBJ databases">
        <authorList>
            <person name="Mural R.J."/>
            <person name="Li P.W."/>
            <person name="Adams M.D."/>
            <person name="Amanatides P.G."/>
            <person name="Baden-Tillson H."/>
            <person name="Barnstead M."/>
            <person name="Chin S.H."/>
            <person name="Dew I."/>
            <person name="Evans C.A."/>
            <person name="Ferriera S."/>
            <person name="Flanigan M."/>
            <person name="Fosler C."/>
            <person name="Glodek A."/>
            <person name="Gu Z."/>
            <person name="Holt R.A."/>
            <person name="Jennings D."/>
            <person name="Kraft C.L."/>
            <person name="Lu F."/>
            <person name="Nguyen T."/>
            <person name="Nusskern D.R."/>
            <person name="Pfannkoch C.M."/>
            <person name="Sitter C."/>
            <person name="Sutton G.G."/>
            <person name="Venter J.C."/>
            <person name="Wang Z."/>
            <person name="Woodage T."/>
            <person name="Zheng X.H."/>
            <person name="Zhong F."/>
        </authorList>
    </citation>
    <scope>NUCLEOTIDE SEQUENCE [LARGE SCALE GENOMIC DNA]</scope>
    <source>
        <strain>BN</strain>
        <strain evidence="3">Sprague-Dawley</strain>
    </source>
</reference>
<evidence type="ECO:0000256" key="1">
    <source>
        <dbReference type="SAM" id="SignalP"/>
    </source>
</evidence>
<organism evidence="2 3">
    <name type="scientific">Rattus norvegicus</name>
    <name type="common">Rat</name>
    <dbReference type="NCBI Taxonomy" id="10116"/>
    <lineage>
        <taxon>Eukaryota</taxon>
        <taxon>Metazoa</taxon>
        <taxon>Chordata</taxon>
        <taxon>Craniata</taxon>
        <taxon>Vertebrata</taxon>
        <taxon>Euteleostomi</taxon>
        <taxon>Mammalia</taxon>
        <taxon>Eutheria</taxon>
        <taxon>Euarchontoglires</taxon>
        <taxon>Glires</taxon>
        <taxon>Rodentia</taxon>
        <taxon>Myomorpha</taxon>
        <taxon>Muroidea</taxon>
        <taxon>Muridae</taxon>
        <taxon>Murinae</taxon>
        <taxon>Rattus</taxon>
    </lineage>
</organism>
<name>A6JQK1_RAT</name>
<proteinExistence type="predicted"/>
<gene>
    <name evidence="2" type="ORF">rCG_63216</name>
</gene>
<dbReference type="AlphaFoldDB" id="A6JQK1"/>
<feature type="chain" id="PRO_5039924400" evidence="1">
    <location>
        <begin position="23"/>
        <end position="42"/>
    </location>
</feature>
<feature type="signal peptide" evidence="1">
    <location>
        <begin position="1"/>
        <end position="22"/>
    </location>
</feature>
<dbReference type="Proteomes" id="UP000234681">
    <property type="component" value="Chromosome 9"/>
</dbReference>
<evidence type="ECO:0000313" key="2">
    <source>
        <dbReference type="EMBL" id="EDL92086.1"/>
    </source>
</evidence>
<dbReference type="EMBL" id="CH473997">
    <property type="protein sequence ID" value="EDL92086.1"/>
    <property type="molecule type" value="Genomic_DNA"/>
</dbReference>
<keyword evidence="1" id="KW-0732">Signal</keyword>
<evidence type="ECO:0000313" key="3">
    <source>
        <dbReference type="Proteomes" id="UP000234681"/>
    </source>
</evidence>
<feature type="non-terminal residue" evidence="2">
    <location>
        <position position="42"/>
    </location>
</feature>
<accession>A6JQK1</accession>
<sequence>MNAPFVCVPLSTAFCLSAGVQADSVSCWCDWCCNKDECTGAY</sequence>
<protein>
    <submittedName>
        <fullName evidence="2">RCG63216</fullName>
    </submittedName>
</protein>